<dbReference type="GO" id="GO:0005829">
    <property type="term" value="C:cytosol"/>
    <property type="evidence" value="ECO:0007669"/>
    <property type="project" value="UniProtKB-SubCell"/>
</dbReference>
<keyword evidence="5" id="KW-0143">Chaperone</keyword>
<sequence length="126" mass="14337">MLINNPRRAYKKTQVEAQAAASSSIELIRMLHVKLMEEIDKMTFHLQEKNYAMKAASAQKSMDILIALDSSLDLSTGDELINNLHRIYEFAISKIYQASRNNDIEEINKLKPIIQDIKDGWDGLSA</sequence>
<dbReference type="EMBL" id="CP000510">
    <property type="protein sequence ID" value="ABM05268.1"/>
    <property type="molecule type" value="Genomic_DNA"/>
</dbReference>
<dbReference type="PANTHER" id="PTHR34773:SF1">
    <property type="entry name" value="FLAGELLAR SECRETION CHAPERONE FLIS"/>
    <property type="match status" value="1"/>
</dbReference>
<proteinExistence type="inferred from homology"/>
<evidence type="ECO:0000256" key="5">
    <source>
        <dbReference type="ARBA" id="ARBA00023186"/>
    </source>
</evidence>
<dbReference type="Proteomes" id="UP000000639">
    <property type="component" value="Chromosome"/>
</dbReference>
<dbReference type="InterPro" id="IPR003713">
    <property type="entry name" value="FliS"/>
</dbReference>
<dbReference type="eggNOG" id="COG1516">
    <property type="taxonomic scope" value="Bacteria"/>
</dbReference>
<gene>
    <name evidence="7" type="ordered locus">Ping_3585</name>
</gene>
<dbReference type="HOGENOM" id="CLU_080373_1_2_6"/>
<keyword evidence="7" id="KW-0282">Flagellum</keyword>
<evidence type="ECO:0000256" key="1">
    <source>
        <dbReference type="ARBA" id="ARBA00004514"/>
    </source>
</evidence>
<dbReference type="PANTHER" id="PTHR34773">
    <property type="entry name" value="FLAGELLAR SECRETION CHAPERONE FLIS"/>
    <property type="match status" value="1"/>
</dbReference>
<keyword evidence="8" id="KW-1185">Reference proteome</keyword>
<dbReference type="GO" id="GO:0044780">
    <property type="term" value="P:bacterial-type flagellum assembly"/>
    <property type="evidence" value="ECO:0007669"/>
    <property type="project" value="InterPro"/>
</dbReference>
<dbReference type="KEGG" id="pin:Ping_3585"/>
<evidence type="ECO:0000256" key="6">
    <source>
        <dbReference type="PIRNR" id="PIRNR039090"/>
    </source>
</evidence>
<reference evidence="7 8" key="1">
    <citation type="submission" date="2007-01" db="EMBL/GenBank/DDBJ databases">
        <title>Complete sequence of Psychromonas ingrahamii 37.</title>
        <authorList>
            <consortium name="US DOE Joint Genome Institute"/>
            <person name="Copeland A."/>
            <person name="Lucas S."/>
            <person name="Lapidus A."/>
            <person name="Barry K."/>
            <person name="Detter J.C."/>
            <person name="Glavina del Rio T."/>
            <person name="Hammon N."/>
            <person name="Israni S."/>
            <person name="Dalin E."/>
            <person name="Tice H."/>
            <person name="Pitluck S."/>
            <person name="Thompson L.S."/>
            <person name="Brettin T."/>
            <person name="Bruce D."/>
            <person name="Han C."/>
            <person name="Tapia R."/>
            <person name="Schmutz J."/>
            <person name="Larimer F."/>
            <person name="Land M."/>
            <person name="Hauser L."/>
            <person name="Kyrpides N."/>
            <person name="Ivanova N."/>
            <person name="Staley J."/>
            <person name="Richardson P."/>
        </authorList>
    </citation>
    <scope>NUCLEOTIDE SEQUENCE [LARGE SCALE GENOMIC DNA]</scope>
    <source>
        <strain evidence="7 8">37</strain>
    </source>
</reference>
<comment type="similarity">
    <text evidence="2 6">Belongs to the FliS family.</text>
</comment>
<comment type="subcellular location">
    <subcellularLocation>
        <location evidence="1 6">Cytoplasm</location>
        <location evidence="1 6">Cytosol</location>
    </subcellularLocation>
</comment>
<accession>A1T0K3</accession>
<evidence type="ECO:0000256" key="3">
    <source>
        <dbReference type="ARBA" id="ARBA00022490"/>
    </source>
</evidence>
<organism evidence="7 8">
    <name type="scientific">Psychromonas ingrahamii (strain DSM 17664 / CCUG 51855 / 37)</name>
    <dbReference type="NCBI Taxonomy" id="357804"/>
    <lineage>
        <taxon>Bacteria</taxon>
        <taxon>Pseudomonadati</taxon>
        <taxon>Pseudomonadota</taxon>
        <taxon>Gammaproteobacteria</taxon>
        <taxon>Alteromonadales</taxon>
        <taxon>Psychromonadaceae</taxon>
        <taxon>Psychromonas</taxon>
    </lineage>
</organism>
<dbReference type="Pfam" id="PF02561">
    <property type="entry name" value="FliS"/>
    <property type="match status" value="1"/>
</dbReference>
<dbReference type="InterPro" id="IPR036584">
    <property type="entry name" value="FliS_sf"/>
</dbReference>
<evidence type="ECO:0000313" key="8">
    <source>
        <dbReference type="Proteomes" id="UP000000639"/>
    </source>
</evidence>
<dbReference type="CDD" id="cd16098">
    <property type="entry name" value="FliS"/>
    <property type="match status" value="1"/>
</dbReference>
<dbReference type="AlphaFoldDB" id="A1T0K3"/>
<keyword evidence="3 6" id="KW-0963">Cytoplasm</keyword>
<dbReference type="SUPFAM" id="SSF101116">
    <property type="entry name" value="Flagellar export chaperone FliS"/>
    <property type="match status" value="1"/>
</dbReference>
<evidence type="ECO:0000256" key="2">
    <source>
        <dbReference type="ARBA" id="ARBA00008787"/>
    </source>
</evidence>
<dbReference type="NCBIfam" id="TIGR00208">
    <property type="entry name" value="fliS"/>
    <property type="match status" value="1"/>
</dbReference>
<dbReference type="STRING" id="357804.Ping_3585"/>
<name>A1T0K3_PSYIN</name>
<evidence type="ECO:0000313" key="7">
    <source>
        <dbReference type="EMBL" id="ABM05268.1"/>
    </source>
</evidence>
<dbReference type="RefSeq" id="WP_011771816.1">
    <property type="nucleotide sequence ID" value="NC_008709.1"/>
</dbReference>
<keyword evidence="7" id="KW-0966">Cell projection</keyword>
<evidence type="ECO:0000256" key="4">
    <source>
        <dbReference type="ARBA" id="ARBA00022795"/>
    </source>
</evidence>
<protein>
    <recommendedName>
        <fullName evidence="6">Flagellar secretion chaperone FliS</fullName>
    </recommendedName>
</protein>
<keyword evidence="4 6" id="KW-1005">Bacterial flagellum biogenesis</keyword>
<dbReference type="OrthoDB" id="9792010at2"/>
<dbReference type="PIRSF" id="PIRSF039090">
    <property type="entry name" value="Flis"/>
    <property type="match status" value="1"/>
</dbReference>
<keyword evidence="7" id="KW-0969">Cilium</keyword>
<dbReference type="Gene3D" id="1.20.120.340">
    <property type="entry name" value="Flagellar protein FliS"/>
    <property type="match status" value="1"/>
</dbReference>